<proteinExistence type="predicted"/>
<reference evidence="2 3" key="1">
    <citation type="submission" date="2014-04" db="EMBL/GenBank/DDBJ databases">
        <authorList>
            <consortium name="DOE Joint Genome Institute"/>
            <person name="Kuo A."/>
            <person name="Girlanda M."/>
            <person name="Perotto S."/>
            <person name="Kohler A."/>
            <person name="Nagy L.G."/>
            <person name="Floudas D."/>
            <person name="Copeland A."/>
            <person name="Barry K.W."/>
            <person name="Cichocki N."/>
            <person name="Veneault-Fourrey C."/>
            <person name="LaButti K."/>
            <person name="Lindquist E.A."/>
            <person name="Lipzen A."/>
            <person name="Lundell T."/>
            <person name="Morin E."/>
            <person name="Murat C."/>
            <person name="Sun H."/>
            <person name="Tunlid A."/>
            <person name="Henrissat B."/>
            <person name="Grigoriev I.V."/>
            <person name="Hibbett D.S."/>
            <person name="Martin F."/>
            <person name="Nordberg H.P."/>
            <person name="Cantor M.N."/>
            <person name="Hua S.X."/>
        </authorList>
    </citation>
    <scope>NUCLEOTIDE SEQUENCE [LARGE SCALE GENOMIC DNA]</scope>
    <source>
        <strain evidence="2 3">MUT 4182</strain>
    </source>
</reference>
<keyword evidence="3" id="KW-1185">Reference proteome</keyword>
<feature type="compositionally biased region" description="Basic residues" evidence="1">
    <location>
        <begin position="327"/>
        <end position="336"/>
    </location>
</feature>
<sequence>MPQAPPYITPQPNTLMNTQPYSLPSQALTTNPGYNSTAPLDPSSASDQAAWQSLLNSPTGMQMFLNAMSQPNAFPTIPPMPTSIPGVDAMNGQTGGLDYAANPYGIGSSNVGGQLIQSTPNPFAGLVPPAQYPAYDMSGQGPMGGLPDNNMLSLFGNNTGLMPLDALGAHSAQLAQTGDKHKVIDARVDALGQSLNALLGHINLDPATMLPLDHNDAVDSSQHLAQTNQPMDLSSMLQSTVPDASAGPITGADFDVFDAHPQAGQTNQANGEFLDEMGSASTASSPNLDVKDIQSTNKGSSPPVRKSKRKSDAMEVDSTVPQAMRPIKSKKPTRKK</sequence>
<dbReference type="OrthoDB" id="60033at2759"/>
<feature type="region of interest" description="Disordered" evidence="1">
    <location>
        <begin position="21"/>
        <end position="45"/>
    </location>
</feature>
<organism evidence="2 3">
    <name type="scientific">Tulasnella calospora MUT 4182</name>
    <dbReference type="NCBI Taxonomy" id="1051891"/>
    <lineage>
        <taxon>Eukaryota</taxon>
        <taxon>Fungi</taxon>
        <taxon>Dikarya</taxon>
        <taxon>Basidiomycota</taxon>
        <taxon>Agaricomycotina</taxon>
        <taxon>Agaricomycetes</taxon>
        <taxon>Cantharellales</taxon>
        <taxon>Tulasnellaceae</taxon>
        <taxon>Tulasnella</taxon>
    </lineage>
</organism>
<gene>
    <name evidence="2" type="ORF">M407DRAFT_95657</name>
</gene>
<feature type="compositionally biased region" description="Polar residues" evidence="1">
    <location>
        <begin position="279"/>
        <end position="297"/>
    </location>
</feature>
<name>A0A0C3LFP6_9AGAM</name>
<dbReference type="EMBL" id="KN822952">
    <property type="protein sequence ID" value="KIO32758.1"/>
    <property type="molecule type" value="Genomic_DNA"/>
</dbReference>
<protein>
    <submittedName>
        <fullName evidence="2">Uncharacterized protein</fullName>
    </submittedName>
</protein>
<dbReference type="Proteomes" id="UP000054248">
    <property type="component" value="Unassembled WGS sequence"/>
</dbReference>
<dbReference type="AlphaFoldDB" id="A0A0C3LFP6"/>
<evidence type="ECO:0000256" key="1">
    <source>
        <dbReference type="SAM" id="MobiDB-lite"/>
    </source>
</evidence>
<dbReference type="HOGENOM" id="CLU_826885_0_0_1"/>
<reference evidence="3" key="2">
    <citation type="submission" date="2015-01" db="EMBL/GenBank/DDBJ databases">
        <title>Evolutionary Origins and Diversification of the Mycorrhizal Mutualists.</title>
        <authorList>
            <consortium name="DOE Joint Genome Institute"/>
            <consortium name="Mycorrhizal Genomics Consortium"/>
            <person name="Kohler A."/>
            <person name="Kuo A."/>
            <person name="Nagy L.G."/>
            <person name="Floudas D."/>
            <person name="Copeland A."/>
            <person name="Barry K.W."/>
            <person name="Cichocki N."/>
            <person name="Veneault-Fourrey C."/>
            <person name="LaButti K."/>
            <person name="Lindquist E.A."/>
            <person name="Lipzen A."/>
            <person name="Lundell T."/>
            <person name="Morin E."/>
            <person name="Murat C."/>
            <person name="Riley R."/>
            <person name="Ohm R."/>
            <person name="Sun H."/>
            <person name="Tunlid A."/>
            <person name="Henrissat B."/>
            <person name="Grigoriev I.V."/>
            <person name="Hibbett D.S."/>
            <person name="Martin F."/>
        </authorList>
    </citation>
    <scope>NUCLEOTIDE SEQUENCE [LARGE SCALE GENOMIC DNA]</scope>
    <source>
        <strain evidence="3">MUT 4182</strain>
    </source>
</reference>
<evidence type="ECO:0000313" key="3">
    <source>
        <dbReference type="Proteomes" id="UP000054248"/>
    </source>
</evidence>
<evidence type="ECO:0000313" key="2">
    <source>
        <dbReference type="EMBL" id="KIO32758.1"/>
    </source>
</evidence>
<accession>A0A0C3LFP6</accession>
<feature type="region of interest" description="Disordered" evidence="1">
    <location>
        <begin position="277"/>
        <end position="336"/>
    </location>
</feature>